<keyword evidence="4" id="KW-1185">Reference proteome</keyword>
<dbReference type="Pfam" id="PF16670">
    <property type="entry name" value="PI-PLC-C1"/>
    <property type="match status" value="1"/>
</dbReference>
<reference evidence="3 4" key="1">
    <citation type="journal article" date="2018" name="BMC Genomics">
        <title>The genome of Naegleria lovaniensis, the basis for a comparative approach to unravel pathogenicity factors of the human pathogenic amoeba N. fowleri.</title>
        <authorList>
            <person name="Liechti N."/>
            <person name="Schurch N."/>
            <person name="Bruggmann R."/>
            <person name="Wittwer M."/>
        </authorList>
    </citation>
    <scope>NUCLEOTIDE SEQUENCE [LARGE SCALE GENOMIC DNA]</scope>
    <source>
        <strain evidence="3 4">ATCC 30569</strain>
    </source>
</reference>
<keyword evidence="2" id="KW-0472">Membrane</keyword>
<dbReference type="AlphaFoldDB" id="A0AA88GQU3"/>
<feature type="compositionally biased region" description="Polar residues" evidence="1">
    <location>
        <begin position="18"/>
        <end position="29"/>
    </location>
</feature>
<dbReference type="GO" id="GO:0006629">
    <property type="term" value="P:lipid metabolic process"/>
    <property type="evidence" value="ECO:0007669"/>
    <property type="project" value="InterPro"/>
</dbReference>
<dbReference type="RefSeq" id="XP_044548517.1">
    <property type="nucleotide sequence ID" value="XM_044694485.1"/>
</dbReference>
<dbReference type="GeneID" id="68097260"/>
<dbReference type="Pfam" id="PF26178">
    <property type="entry name" value="PI-PLC_cat"/>
    <property type="match status" value="1"/>
</dbReference>
<proteinExistence type="predicted"/>
<name>A0AA88GQU3_NAELO</name>
<keyword evidence="2" id="KW-0812">Transmembrane</keyword>
<evidence type="ECO:0000256" key="1">
    <source>
        <dbReference type="SAM" id="MobiDB-lite"/>
    </source>
</evidence>
<evidence type="ECO:0000256" key="2">
    <source>
        <dbReference type="SAM" id="Phobius"/>
    </source>
</evidence>
<dbReference type="EMBL" id="PYSW02000022">
    <property type="protein sequence ID" value="KAG2382838.1"/>
    <property type="molecule type" value="Genomic_DNA"/>
</dbReference>
<dbReference type="Gene3D" id="3.20.20.190">
    <property type="entry name" value="Phosphatidylinositol (PI) phosphodiesterase"/>
    <property type="match status" value="2"/>
</dbReference>
<organism evidence="3 4">
    <name type="scientific">Naegleria lovaniensis</name>
    <name type="common">Amoeba</name>
    <dbReference type="NCBI Taxonomy" id="51637"/>
    <lineage>
        <taxon>Eukaryota</taxon>
        <taxon>Discoba</taxon>
        <taxon>Heterolobosea</taxon>
        <taxon>Tetramitia</taxon>
        <taxon>Eutetramitia</taxon>
        <taxon>Vahlkampfiidae</taxon>
        <taxon>Naegleria</taxon>
    </lineage>
</organism>
<dbReference type="InterPro" id="IPR017946">
    <property type="entry name" value="PLC-like_Pdiesterase_TIM-brl"/>
</dbReference>
<accession>A0AA88GQU3</accession>
<feature type="transmembrane region" description="Helical" evidence="2">
    <location>
        <begin position="185"/>
        <end position="214"/>
    </location>
</feature>
<evidence type="ECO:0000313" key="4">
    <source>
        <dbReference type="Proteomes" id="UP000816034"/>
    </source>
</evidence>
<dbReference type="SUPFAM" id="SSF51695">
    <property type="entry name" value="PLC-like phosphodiesterases"/>
    <property type="match status" value="1"/>
</dbReference>
<dbReference type="GO" id="GO:0008081">
    <property type="term" value="F:phosphoric diester hydrolase activity"/>
    <property type="evidence" value="ECO:0007669"/>
    <property type="project" value="InterPro"/>
</dbReference>
<dbReference type="InterPro" id="IPR032075">
    <property type="entry name" value="PI-PLC-C1"/>
</dbReference>
<dbReference type="Proteomes" id="UP000816034">
    <property type="component" value="Unassembled WGS sequence"/>
</dbReference>
<evidence type="ECO:0000313" key="3">
    <source>
        <dbReference type="EMBL" id="KAG2382838.1"/>
    </source>
</evidence>
<sequence>MTSAENLELKKEEANESSQPPTRTMQVSTSIHRDDTNEIALFGNSHHLDDEPEVVVAFSSSPPNNTYSSSAQSFLTRQDHHQQWVDMNSDHNHQHEPIGTYSALEMKQYLESSTFQKGTTDELEGGTTTTTLWHKSMDIQKTQIAVVEECKVVASKSIPSNSKKQFVVKFNKHAVFIIGKRNCAILLTCVPLCMCWVLVMSVIIYCMASLFVYWANMPYDPKMKCSALYQSQHDLFVPKIVTMDDLDLDKEKTHFITSQDFLNSSLSSHQQFLQNENAPYNQLSRLMTHNSYHRKKMFFSSLISQFNYEHDEIETQLQNHVRGLELDVHFNKRTGRFQVYHIPVLDDHSSCDCFLSCLLLIKRWMKREEENSAATRSISNSRAQSTSSNNHPILPDILTIYIEPKYSRDVYQFCGENVPSVFPDLINEILRVFPLHRILTPAKLKGNYTTVREAINDRGWPLRDSIRGMVMFVVNLWDENKDCTAKIRTEGSKINPTDILFYRDGFKNMQQPNNDAIFFEIDDARPFMNLTSYKPMLSDGEAIDTLVLKDEKFVIPSIISRNVQKGLIIRCTTGGPKELTGKAIRQQSSKVNTKYSSFTQSEACMRSGAQLINTDYPNSAIFKTLFANETFLNPLFYDMNAR</sequence>
<gene>
    <name evidence="3" type="ORF">C9374_004805</name>
</gene>
<comment type="caution">
    <text evidence="3">The sequence shown here is derived from an EMBL/GenBank/DDBJ whole genome shotgun (WGS) entry which is preliminary data.</text>
</comment>
<feature type="region of interest" description="Disordered" evidence="1">
    <location>
        <begin position="1"/>
        <end position="29"/>
    </location>
</feature>
<protein>
    <submittedName>
        <fullName evidence="3">Uncharacterized protein</fullName>
    </submittedName>
</protein>
<keyword evidence="2" id="KW-1133">Transmembrane helix</keyword>